<dbReference type="Proteomes" id="UP000580474">
    <property type="component" value="Unassembled WGS sequence"/>
</dbReference>
<accession>A0A840NH23</accession>
<comment type="caution">
    <text evidence="1">The sequence shown here is derived from an EMBL/GenBank/DDBJ whole genome shotgun (WGS) entry which is preliminary data.</text>
</comment>
<reference evidence="1 2" key="1">
    <citation type="submission" date="2020-08" db="EMBL/GenBank/DDBJ databases">
        <title>Sequencing the genomes of 1000 actinobacteria strains.</title>
        <authorList>
            <person name="Klenk H.-P."/>
        </authorList>
    </citation>
    <scope>NUCLEOTIDE SEQUENCE [LARGE SCALE GENOMIC DNA]</scope>
    <source>
        <strain evidence="1 2">DSM 45582</strain>
    </source>
</reference>
<keyword evidence="2" id="KW-1185">Reference proteome</keyword>
<gene>
    <name evidence="1" type="ORF">BJ969_004844</name>
</gene>
<dbReference type="EMBL" id="JACHIV010000001">
    <property type="protein sequence ID" value="MBB5071756.1"/>
    <property type="molecule type" value="Genomic_DNA"/>
</dbReference>
<sequence>MPDEVKELLGRAAERSGQSMQNYLLLVLEREAKFARNAEIAEMEPVGGGPLSMDEIVDAVRTARGAAPG</sequence>
<protein>
    <submittedName>
        <fullName evidence="1">Uncharacterized protein</fullName>
    </submittedName>
</protein>
<evidence type="ECO:0000313" key="2">
    <source>
        <dbReference type="Proteomes" id="UP000580474"/>
    </source>
</evidence>
<proteinExistence type="predicted"/>
<evidence type="ECO:0000313" key="1">
    <source>
        <dbReference type="EMBL" id="MBB5071756.1"/>
    </source>
</evidence>
<dbReference type="AlphaFoldDB" id="A0A840NH23"/>
<organism evidence="1 2">
    <name type="scientific">Saccharopolyspora gloriosae</name>
    <dbReference type="NCBI Taxonomy" id="455344"/>
    <lineage>
        <taxon>Bacteria</taxon>
        <taxon>Bacillati</taxon>
        <taxon>Actinomycetota</taxon>
        <taxon>Actinomycetes</taxon>
        <taxon>Pseudonocardiales</taxon>
        <taxon>Pseudonocardiaceae</taxon>
        <taxon>Saccharopolyspora</taxon>
    </lineage>
</organism>
<name>A0A840NH23_9PSEU</name>